<dbReference type="AlphaFoldDB" id="G8R5I6"/>
<dbReference type="OrthoDB" id="1440829at2"/>
<keyword evidence="1" id="KW-0472">Membrane</keyword>
<name>G8R5I6_OWEHD</name>
<dbReference type="HOGENOM" id="CLU_1347806_0_0_10"/>
<evidence type="ECO:0000313" key="2">
    <source>
        <dbReference type="EMBL" id="AEV33260.1"/>
    </source>
</evidence>
<reference evidence="2 3" key="1">
    <citation type="journal article" date="2012" name="Stand. Genomic Sci.">
        <title>Genome sequence of the orange-pigmented seawater bacterium Owenweeksia hongkongensis type strain (UST20020801(T)).</title>
        <authorList>
            <person name="Riedel T."/>
            <person name="Held B."/>
            <person name="Nolan M."/>
            <person name="Lucas S."/>
            <person name="Lapidus A."/>
            <person name="Tice H."/>
            <person name="Del Rio T.G."/>
            <person name="Cheng J.F."/>
            <person name="Han C."/>
            <person name="Tapia R."/>
            <person name="Goodwin L.A."/>
            <person name="Pitluck S."/>
            <person name="Liolios K."/>
            <person name="Mavromatis K."/>
            <person name="Pagani I."/>
            <person name="Ivanova N."/>
            <person name="Mikhailova N."/>
            <person name="Pati A."/>
            <person name="Chen A."/>
            <person name="Palaniappan K."/>
            <person name="Rohde M."/>
            <person name="Tindall B.J."/>
            <person name="Detter J.C."/>
            <person name="Goker M."/>
            <person name="Woyke T."/>
            <person name="Bristow J."/>
            <person name="Eisen J.A."/>
            <person name="Markowitz V."/>
            <person name="Hugenholtz P."/>
            <person name="Klenk H.P."/>
            <person name="Kyrpides N.C."/>
        </authorList>
    </citation>
    <scope>NUCLEOTIDE SEQUENCE</scope>
    <source>
        <strain evidence="3">DSM 17368 / JCM 12287 / NRRL B-23963</strain>
    </source>
</reference>
<keyword evidence="1" id="KW-0812">Transmembrane</keyword>
<gene>
    <name evidence="2" type="ordered locus">Oweho_2288</name>
</gene>
<dbReference type="KEGG" id="oho:Oweho_2288"/>
<evidence type="ECO:0000313" key="3">
    <source>
        <dbReference type="Proteomes" id="UP000005631"/>
    </source>
</evidence>
<dbReference type="RefSeq" id="WP_014202609.1">
    <property type="nucleotide sequence ID" value="NC_016599.1"/>
</dbReference>
<keyword evidence="3" id="KW-1185">Reference proteome</keyword>
<proteinExistence type="predicted"/>
<accession>G8R5I6</accession>
<protein>
    <submittedName>
        <fullName evidence="2">Uncharacterized protein</fullName>
    </submittedName>
</protein>
<evidence type="ECO:0000256" key="1">
    <source>
        <dbReference type="SAM" id="Phobius"/>
    </source>
</evidence>
<sequence>MDPKSILGIIAGIAFFYFRFGPGSRLLKKKSHHHIVPPVPTSDPHWHPIDFTNYTKYLIVGERNLVEKTEELGKLLQDSMGLQSEKIETPSKWEVVKIQGSNFHDFHQAIDFLSAIASDESYGYWINKVDSSKDYIVKVDSQSDQEYLLGTFRNNQNFGIYLPYSDRHPNGNITLSSVQEVSFEELEKHLPQQLNERALKNLD</sequence>
<dbReference type="EMBL" id="CP003156">
    <property type="protein sequence ID" value="AEV33260.1"/>
    <property type="molecule type" value="Genomic_DNA"/>
</dbReference>
<feature type="transmembrane region" description="Helical" evidence="1">
    <location>
        <begin position="6"/>
        <end position="22"/>
    </location>
</feature>
<organism evidence="2 3">
    <name type="scientific">Owenweeksia hongkongensis (strain DSM 17368 / CIP 108786 / JCM 12287 / NRRL B-23963 / UST20020801)</name>
    <dbReference type="NCBI Taxonomy" id="926562"/>
    <lineage>
        <taxon>Bacteria</taxon>
        <taxon>Pseudomonadati</taxon>
        <taxon>Bacteroidota</taxon>
        <taxon>Flavobacteriia</taxon>
        <taxon>Flavobacteriales</taxon>
        <taxon>Owenweeksiaceae</taxon>
        <taxon>Owenweeksia</taxon>
    </lineage>
</organism>
<dbReference type="STRING" id="926562.Oweho_2288"/>
<keyword evidence="1" id="KW-1133">Transmembrane helix</keyword>
<dbReference type="Proteomes" id="UP000005631">
    <property type="component" value="Chromosome"/>
</dbReference>